<organism evidence="2 3">
    <name type="scientific">Conoideocrella luteorostrata</name>
    <dbReference type="NCBI Taxonomy" id="1105319"/>
    <lineage>
        <taxon>Eukaryota</taxon>
        <taxon>Fungi</taxon>
        <taxon>Dikarya</taxon>
        <taxon>Ascomycota</taxon>
        <taxon>Pezizomycotina</taxon>
        <taxon>Sordariomycetes</taxon>
        <taxon>Hypocreomycetidae</taxon>
        <taxon>Hypocreales</taxon>
        <taxon>Clavicipitaceae</taxon>
        <taxon>Conoideocrella</taxon>
    </lineage>
</organism>
<dbReference type="EMBL" id="JASWJB010000058">
    <property type="protein sequence ID" value="KAK2603740.1"/>
    <property type="molecule type" value="Genomic_DNA"/>
</dbReference>
<accession>A0AAJ0CV36</accession>
<protein>
    <submittedName>
        <fullName evidence="2">Uncharacterized protein</fullName>
    </submittedName>
</protein>
<dbReference type="InterPro" id="IPR011004">
    <property type="entry name" value="Trimer_LpxA-like_sf"/>
</dbReference>
<dbReference type="AlphaFoldDB" id="A0AAJ0CV36"/>
<feature type="chain" id="PRO_5042506219" evidence="1">
    <location>
        <begin position="29"/>
        <end position="338"/>
    </location>
</feature>
<proteinExistence type="predicted"/>
<sequence>MYTYRGIFTVFIANLAIFAPWLAAKAYATNVEAQTIEILTTTYLELGACYNACPSQAWQEWQMTEQELVQHATQTASASDCHETANHVECAGCKDTTYINESPATADIKVTTSTARDHAAGFQHGVTFQHTVNSPIVAIVQPSVVCVYTVILPHHAVIFYRTCIFNHETVSCYAVVFHSRYIFYYETIFYRPVIIHRTFILDNKTLFHDAVIFHRAFIFYYKTILRHALNFHFTVIFYRTIFRHAVVFHCTSIFYHETVFHNASIFYPKSTFHHAVIFYHKSTLHHAVIFYYETVFHHPVIFHRTFIDDKTLSHHAFIFHCEAIFYHLAIVYPYFISP</sequence>
<feature type="signal peptide" evidence="1">
    <location>
        <begin position="1"/>
        <end position="28"/>
    </location>
</feature>
<name>A0AAJ0CV36_9HYPO</name>
<evidence type="ECO:0000313" key="3">
    <source>
        <dbReference type="Proteomes" id="UP001251528"/>
    </source>
</evidence>
<evidence type="ECO:0000313" key="2">
    <source>
        <dbReference type="EMBL" id="KAK2603740.1"/>
    </source>
</evidence>
<comment type="caution">
    <text evidence="2">The sequence shown here is derived from an EMBL/GenBank/DDBJ whole genome shotgun (WGS) entry which is preliminary data.</text>
</comment>
<reference evidence="2" key="1">
    <citation type="submission" date="2023-06" db="EMBL/GenBank/DDBJ databases">
        <title>Conoideocrella luteorostrata (Hypocreales: Clavicipitaceae), a potential biocontrol fungus for elongate hemlock scale in United States Christmas tree production areas.</title>
        <authorList>
            <person name="Barrett H."/>
            <person name="Lovett B."/>
            <person name="Macias A.M."/>
            <person name="Stajich J.E."/>
            <person name="Kasson M.T."/>
        </authorList>
    </citation>
    <scope>NUCLEOTIDE SEQUENCE</scope>
    <source>
        <strain evidence="2">ARSEF 14590</strain>
    </source>
</reference>
<dbReference type="SUPFAM" id="SSF51161">
    <property type="entry name" value="Trimeric LpxA-like enzymes"/>
    <property type="match status" value="1"/>
</dbReference>
<keyword evidence="3" id="KW-1185">Reference proteome</keyword>
<keyword evidence="1" id="KW-0732">Signal</keyword>
<dbReference type="Proteomes" id="UP001251528">
    <property type="component" value="Unassembled WGS sequence"/>
</dbReference>
<gene>
    <name evidence="2" type="ORF">QQS21_004116</name>
</gene>
<evidence type="ECO:0000256" key="1">
    <source>
        <dbReference type="SAM" id="SignalP"/>
    </source>
</evidence>